<feature type="domain" description="KOW" evidence="4">
    <location>
        <begin position="116"/>
        <end position="143"/>
    </location>
</feature>
<reference evidence="5 6" key="1">
    <citation type="journal article" date="2018" name="Elife">
        <title>Discovery and characterization of a prevalent human gut bacterial enzyme sufficient for the inactivation of a family of plant toxins.</title>
        <authorList>
            <person name="Koppel N."/>
            <person name="Bisanz J.E."/>
            <person name="Pandelia M.E."/>
            <person name="Turnbaugh P.J."/>
            <person name="Balskus E.P."/>
        </authorList>
    </citation>
    <scope>NUCLEOTIDE SEQUENCE [LARGE SCALE GENOMIC DNA]</scope>
    <source>
        <strain evidence="5 6">OB21 GAM31</strain>
    </source>
</reference>
<keyword evidence="3" id="KW-0804">Transcription</keyword>
<accession>A0A369L3X1</accession>
<dbReference type="SUPFAM" id="SSF50104">
    <property type="entry name" value="Translation proteins SH3-like domain"/>
    <property type="match status" value="1"/>
</dbReference>
<dbReference type="Proteomes" id="UP000253975">
    <property type="component" value="Unassembled WGS sequence"/>
</dbReference>
<evidence type="ECO:0000259" key="4">
    <source>
        <dbReference type="SMART" id="SM00739"/>
    </source>
</evidence>
<dbReference type="InterPro" id="IPR006645">
    <property type="entry name" value="NGN-like_dom"/>
</dbReference>
<dbReference type="EMBL" id="PPTO01000027">
    <property type="protein sequence ID" value="RDB54701.1"/>
    <property type="molecule type" value="Genomic_DNA"/>
</dbReference>
<evidence type="ECO:0000256" key="1">
    <source>
        <dbReference type="ARBA" id="ARBA00022814"/>
    </source>
</evidence>
<keyword evidence="1" id="KW-0889">Transcription antitermination</keyword>
<dbReference type="Gene3D" id="2.30.30.30">
    <property type="match status" value="1"/>
</dbReference>
<dbReference type="Pfam" id="PF02357">
    <property type="entry name" value="NusG"/>
    <property type="match status" value="1"/>
</dbReference>
<dbReference type="PANTHER" id="PTHR30265">
    <property type="entry name" value="RHO-INTERACTING TRANSCRIPTION TERMINATION FACTOR NUSG"/>
    <property type="match status" value="1"/>
</dbReference>
<dbReference type="Pfam" id="PF00467">
    <property type="entry name" value="KOW"/>
    <property type="match status" value="1"/>
</dbReference>
<name>A0A369L3X1_9ACTN</name>
<keyword evidence="2" id="KW-0805">Transcription regulation</keyword>
<proteinExistence type="predicted"/>
<dbReference type="InterPro" id="IPR005824">
    <property type="entry name" value="KOW"/>
</dbReference>
<dbReference type="InterPro" id="IPR047663">
    <property type="entry name" value="Transcription_antiterm_LoaP"/>
</dbReference>
<dbReference type="SMART" id="SM00739">
    <property type="entry name" value="KOW"/>
    <property type="match status" value="1"/>
</dbReference>
<dbReference type="SUPFAM" id="SSF82679">
    <property type="entry name" value="N-utilization substance G protein NusG, N-terminal domain"/>
    <property type="match status" value="1"/>
</dbReference>
<organism evidence="5 6">
    <name type="scientific">Slackia isoflavoniconvertens</name>
    <dbReference type="NCBI Taxonomy" id="572010"/>
    <lineage>
        <taxon>Bacteria</taxon>
        <taxon>Bacillati</taxon>
        <taxon>Actinomycetota</taxon>
        <taxon>Coriobacteriia</taxon>
        <taxon>Eggerthellales</taxon>
        <taxon>Eggerthellaceae</taxon>
        <taxon>Slackia</taxon>
    </lineage>
</organism>
<dbReference type="PANTHER" id="PTHR30265:SF4">
    <property type="entry name" value="KOW MOTIF FAMILY PROTEIN, EXPRESSED"/>
    <property type="match status" value="1"/>
</dbReference>
<dbReference type="InterPro" id="IPR014722">
    <property type="entry name" value="Rib_uL2_dom2"/>
</dbReference>
<evidence type="ECO:0000256" key="2">
    <source>
        <dbReference type="ARBA" id="ARBA00023015"/>
    </source>
</evidence>
<dbReference type="AlphaFoldDB" id="A0A369L3X1"/>
<dbReference type="InterPro" id="IPR008991">
    <property type="entry name" value="Translation_prot_SH3-like_sf"/>
</dbReference>
<dbReference type="GO" id="GO:0031564">
    <property type="term" value="P:transcription antitermination"/>
    <property type="evidence" value="ECO:0007669"/>
    <property type="project" value="UniProtKB-KW"/>
</dbReference>
<dbReference type="RefSeq" id="WP_114616412.1">
    <property type="nucleotide sequence ID" value="NZ_PPTO01000027.1"/>
</dbReference>
<dbReference type="Gene3D" id="3.30.70.940">
    <property type="entry name" value="NusG, N-terminal domain"/>
    <property type="match status" value="1"/>
</dbReference>
<gene>
    <name evidence="5" type="ORF">C1881_10200</name>
</gene>
<dbReference type="GO" id="GO:0006354">
    <property type="term" value="P:DNA-templated transcription elongation"/>
    <property type="evidence" value="ECO:0007669"/>
    <property type="project" value="InterPro"/>
</dbReference>
<evidence type="ECO:0000313" key="5">
    <source>
        <dbReference type="EMBL" id="RDB54701.1"/>
    </source>
</evidence>
<evidence type="ECO:0000313" key="6">
    <source>
        <dbReference type="Proteomes" id="UP000253975"/>
    </source>
</evidence>
<dbReference type="InterPro" id="IPR036735">
    <property type="entry name" value="NGN_dom_sf"/>
</dbReference>
<dbReference type="InterPro" id="IPR043425">
    <property type="entry name" value="NusG-like"/>
</dbReference>
<dbReference type="NCBIfam" id="NF033641">
    <property type="entry name" value="antiterm_LoaP"/>
    <property type="match status" value="1"/>
</dbReference>
<comment type="caution">
    <text evidence="5">The sequence shown here is derived from an EMBL/GenBank/DDBJ whole genome shotgun (WGS) entry which is preliminary data.</text>
</comment>
<sequence length="174" mass="20035">MRIYAIQVASGQEAKVEELIRRFIDESMIGEIFVPRFESMRRWKGEWHKRTERLTPGYLYVETSDAEKLALQLRRVPAFTKVLGNNEVFIPLNDEEVAWLNAFTGGDRRVIEMSEGIVEGSKVIVLRGPLKGHEAEIKRIDRHRRMAELEVSMLGRMKTIRLGLEIISKSPAKA</sequence>
<protein>
    <submittedName>
        <fullName evidence="5">Antitermination protein NusG</fullName>
    </submittedName>
</protein>
<evidence type="ECO:0000256" key="3">
    <source>
        <dbReference type="ARBA" id="ARBA00023163"/>
    </source>
</evidence>